<dbReference type="AlphaFoldDB" id="E1JXM4"/>
<dbReference type="EMBL" id="AECZ01000015">
    <property type="protein sequence ID" value="EFL50797.1"/>
    <property type="molecule type" value="Genomic_DNA"/>
</dbReference>
<dbReference type="PANTHER" id="PTHR43861">
    <property type="entry name" value="TRANS-ACONITATE 2-METHYLTRANSFERASE-RELATED"/>
    <property type="match status" value="1"/>
</dbReference>
<dbReference type="STRING" id="596151.DesfrDRAFT_2373"/>
<dbReference type="SUPFAM" id="SSF53335">
    <property type="entry name" value="S-adenosyl-L-methionine-dependent methyltransferases"/>
    <property type="match status" value="1"/>
</dbReference>
<organism evidence="1 2">
    <name type="scientific">Solidesulfovibrio fructosivorans JJ]</name>
    <dbReference type="NCBI Taxonomy" id="596151"/>
    <lineage>
        <taxon>Bacteria</taxon>
        <taxon>Pseudomonadati</taxon>
        <taxon>Thermodesulfobacteriota</taxon>
        <taxon>Desulfovibrionia</taxon>
        <taxon>Desulfovibrionales</taxon>
        <taxon>Desulfovibrionaceae</taxon>
        <taxon>Solidesulfovibrio</taxon>
    </lineage>
</organism>
<evidence type="ECO:0000313" key="2">
    <source>
        <dbReference type="Proteomes" id="UP000006250"/>
    </source>
</evidence>
<dbReference type="InterPro" id="IPR029063">
    <property type="entry name" value="SAM-dependent_MTases_sf"/>
</dbReference>
<reference evidence="1 2" key="1">
    <citation type="submission" date="2010-08" db="EMBL/GenBank/DDBJ databases">
        <title>The draft genome of Desulfovibrio fructosovorans JJ.</title>
        <authorList>
            <consortium name="US DOE Joint Genome Institute (JGI-PGF)"/>
            <person name="Lucas S."/>
            <person name="Copeland A."/>
            <person name="Lapidus A."/>
            <person name="Cheng J.-F."/>
            <person name="Bruce D."/>
            <person name="Goodwin L."/>
            <person name="Pitluck S."/>
            <person name="Land M.L."/>
            <person name="Hauser L."/>
            <person name="Chang Y.-J."/>
            <person name="Jeffries C."/>
            <person name="Wall J.D."/>
            <person name="Stahl D.A."/>
            <person name="Arkin A.P."/>
            <person name="Dehal P."/>
            <person name="Stolyar S.M."/>
            <person name="Hazen T.C."/>
            <person name="Woyke T.J."/>
        </authorList>
    </citation>
    <scope>NUCLEOTIDE SEQUENCE [LARGE SCALE GENOMIC DNA]</scope>
    <source>
        <strain evidence="1 2">JJ</strain>
    </source>
</reference>
<sequence>MPEFDYISYKTRLHTALENAHALFFDTNTGYLRDEFACKLQACPACNGRGLCLFMKKDGFLFDQCSTCGMVFLNPRLTDAATYAFYESEWINIYNETKFHGSSGAIERDRLENRYLLGILGDRNSLVGKQFLEVGPGGEGTLLHEASLLGCSVTGLELSSDNFASLTKRFGNSATLLNTTLEKAGLSDCFYDYVVMRDVLEHIPNPVDFLRELARILKPGGSLLIQVPNIEGLIYKFSGSRHTVVFGFEHPNYWSPRSLDVALQRAGFSVQLVEHESIDFTLRDICEYLWGESSFTTVFPRDRSFFTRLAYRIGARLNANRYIAKIGNSLFPLIADKMLKKGSVIKVLSRKEG</sequence>
<keyword evidence="1" id="KW-0808">Transferase</keyword>
<dbReference type="GO" id="GO:0008168">
    <property type="term" value="F:methyltransferase activity"/>
    <property type="evidence" value="ECO:0007669"/>
    <property type="project" value="UniProtKB-KW"/>
</dbReference>
<proteinExistence type="predicted"/>
<dbReference type="Pfam" id="PF13489">
    <property type="entry name" value="Methyltransf_23"/>
    <property type="match status" value="1"/>
</dbReference>
<dbReference type="eggNOG" id="COG2226">
    <property type="taxonomic scope" value="Bacteria"/>
</dbReference>
<dbReference type="Proteomes" id="UP000006250">
    <property type="component" value="Unassembled WGS sequence"/>
</dbReference>
<dbReference type="GO" id="GO:0032259">
    <property type="term" value="P:methylation"/>
    <property type="evidence" value="ECO:0007669"/>
    <property type="project" value="UniProtKB-KW"/>
</dbReference>
<gene>
    <name evidence="1" type="ORF">DesfrDRAFT_2373</name>
</gene>
<keyword evidence="1" id="KW-0489">Methyltransferase</keyword>
<evidence type="ECO:0000313" key="1">
    <source>
        <dbReference type="EMBL" id="EFL50797.1"/>
    </source>
</evidence>
<dbReference type="Gene3D" id="3.40.50.150">
    <property type="entry name" value="Vaccinia Virus protein VP39"/>
    <property type="match status" value="1"/>
</dbReference>
<comment type="caution">
    <text evidence="1">The sequence shown here is derived from an EMBL/GenBank/DDBJ whole genome shotgun (WGS) entry which is preliminary data.</text>
</comment>
<dbReference type="CDD" id="cd02440">
    <property type="entry name" value="AdoMet_MTases"/>
    <property type="match status" value="1"/>
</dbReference>
<protein>
    <submittedName>
        <fullName evidence="1">Methyltransferase type 11</fullName>
    </submittedName>
</protein>
<name>E1JXM4_SOLFR</name>
<dbReference type="OrthoDB" id="7342932at2"/>
<dbReference type="RefSeq" id="WP_005994122.1">
    <property type="nucleotide sequence ID" value="NZ_AECZ01000015.1"/>
</dbReference>
<accession>E1JXM4</accession>
<keyword evidence="2" id="KW-1185">Reference proteome</keyword>